<protein>
    <submittedName>
        <fullName evidence="2">Hemerythrin</fullName>
    </submittedName>
</protein>
<accession>A0A511MS69</accession>
<dbReference type="OrthoDB" id="3212362at2"/>
<evidence type="ECO:0000259" key="1">
    <source>
        <dbReference type="Pfam" id="PF01814"/>
    </source>
</evidence>
<dbReference type="Proteomes" id="UP000321424">
    <property type="component" value="Unassembled WGS sequence"/>
</dbReference>
<keyword evidence="3" id="KW-1185">Reference proteome</keyword>
<proteinExistence type="predicted"/>
<sequence>MATQRIDSTADVIDFLVEQHNRIRQLFTETAAAVTPEEREQKFFELRRLLAVHETAEEEIVHPRARRAIDNGDAIVDARLQEENKAKQALAELDKMNVNSPEFGVKLAALRDAVLNHAGHEESEEFKQLRTQLDQNDLERMRGVVEFAEKTAPTRPHPGVESAPANMFAGPFAAVLDRVRDAISKPRQ</sequence>
<dbReference type="PANTHER" id="PTHR35585">
    <property type="entry name" value="HHE DOMAIN PROTEIN (AFU_ORTHOLOGUE AFUA_4G00730)"/>
    <property type="match status" value="1"/>
</dbReference>
<dbReference type="PANTHER" id="PTHR35585:SF1">
    <property type="entry name" value="HHE DOMAIN PROTEIN (AFU_ORTHOLOGUE AFUA_4G00730)"/>
    <property type="match status" value="1"/>
</dbReference>
<name>A0A511MS69_9NOCA</name>
<dbReference type="RefSeq" id="WP_147141071.1">
    <property type="nucleotide sequence ID" value="NZ_BJXA01000084.1"/>
</dbReference>
<dbReference type="Gene3D" id="1.20.120.520">
    <property type="entry name" value="nmb1532 protein domain like"/>
    <property type="match status" value="1"/>
</dbReference>
<gene>
    <name evidence="2" type="ORF">NN4_75670</name>
</gene>
<comment type="caution">
    <text evidence="2">The sequence shown here is derived from an EMBL/GenBank/DDBJ whole genome shotgun (WGS) entry which is preliminary data.</text>
</comment>
<reference evidence="2 3" key="1">
    <citation type="submission" date="2019-07" db="EMBL/GenBank/DDBJ databases">
        <title>Whole genome shotgun sequence of Nocardia ninae NBRC 108245.</title>
        <authorList>
            <person name="Hosoyama A."/>
            <person name="Uohara A."/>
            <person name="Ohji S."/>
            <person name="Ichikawa N."/>
        </authorList>
    </citation>
    <scope>NUCLEOTIDE SEQUENCE [LARGE SCALE GENOMIC DNA]</scope>
    <source>
        <strain evidence="2 3">NBRC 108245</strain>
    </source>
</reference>
<evidence type="ECO:0000313" key="2">
    <source>
        <dbReference type="EMBL" id="GEM43048.1"/>
    </source>
</evidence>
<dbReference type="AlphaFoldDB" id="A0A511MS69"/>
<feature type="domain" description="Hemerythrin-like" evidence="1">
    <location>
        <begin position="12"/>
        <end position="128"/>
    </location>
</feature>
<dbReference type="Pfam" id="PF01814">
    <property type="entry name" value="Hemerythrin"/>
    <property type="match status" value="1"/>
</dbReference>
<dbReference type="CDD" id="cd12108">
    <property type="entry name" value="Hr-like"/>
    <property type="match status" value="1"/>
</dbReference>
<dbReference type="InterPro" id="IPR012312">
    <property type="entry name" value="Hemerythrin-like"/>
</dbReference>
<evidence type="ECO:0000313" key="3">
    <source>
        <dbReference type="Proteomes" id="UP000321424"/>
    </source>
</evidence>
<organism evidence="2 3">
    <name type="scientific">Nocardia ninae NBRC 108245</name>
    <dbReference type="NCBI Taxonomy" id="1210091"/>
    <lineage>
        <taxon>Bacteria</taxon>
        <taxon>Bacillati</taxon>
        <taxon>Actinomycetota</taxon>
        <taxon>Actinomycetes</taxon>
        <taxon>Mycobacteriales</taxon>
        <taxon>Nocardiaceae</taxon>
        <taxon>Nocardia</taxon>
    </lineage>
</organism>
<dbReference type="EMBL" id="BJXA01000084">
    <property type="protein sequence ID" value="GEM43048.1"/>
    <property type="molecule type" value="Genomic_DNA"/>
</dbReference>